<dbReference type="Proteomes" id="UP000484842">
    <property type="component" value="Unassembled WGS sequence"/>
</dbReference>
<evidence type="ECO:0000256" key="1">
    <source>
        <dbReference type="SAM" id="Phobius"/>
    </source>
</evidence>
<dbReference type="EMBL" id="WBSL01000012">
    <property type="protein sequence ID" value="MPY67964.1"/>
    <property type="molecule type" value="Genomic_DNA"/>
</dbReference>
<gene>
    <name evidence="2" type="ORF">F8S09_14985</name>
</gene>
<accession>A0A7X1NZ30</accession>
<dbReference type="RefSeq" id="WP_152872276.1">
    <property type="nucleotide sequence ID" value="NZ_WBSL01000012.1"/>
</dbReference>
<comment type="caution">
    <text evidence="2">The sequence shown here is derived from an EMBL/GenBank/DDBJ whole genome shotgun (WGS) entry which is preliminary data.</text>
</comment>
<keyword evidence="1" id="KW-0812">Transmembrane</keyword>
<protein>
    <submittedName>
        <fullName evidence="2">Uncharacterized protein</fullName>
    </submittedName>
</protein>
<dbReference type="AlphaFoldDB" id="A0A7X1NZ30"/>
<name>A0A7X1NZ30_9DEIO</name>
<evidence type="ECO:0000313" key="3">
    <source>
        <dbReference type="Proteomes" id="UP000484842"/>
    </source>
</evidence>
<proteinExistence type="predicted"/>
<organism evidence="2 3">
    <name type="scientific">Deinococcus terrestris</name>
    <dbReference type="NCBI Taxonomy" id="2651870"/>
    <lineage>
        <taxon>Bacteria</taxon>
        <taxon>Thermotogati</taxon>
        <taxon>Deinococcota</taxon>
        <taxon>Deinococci</taxon>
        <taxon>Deinococcales</taxon>
        <taxon>Deinococcaceae</taxon>
        <taxon>Deinococcus</taxon>
    </lineage>
</organism>
<sequence length="73" mass="7816">MVKWPRLLAILVTLGAVGLFGLALAVAVFVSMDEISGVHLPQLYWVAAALALTGGLVGWGAARLWDRSDREEP</sequence>
<feature type="transmembrane region" description="Helical" evidence="1">
    <location>
        <begin position="43"/>
        <end position="65"/>
    </location>
</feature>
<keyword evidence="1" id="KW-1133">Transmembrane helix</keyword>
<evidence type="ECO:0000313" key="2">
    <source>
        <dbReference type="EMBL" id="MPY67964.1"/>
    </source>
</evidence>
<keyword evidence="3" id="KW-1185">Reference proteome</keyword>
<reference evidence="2 3" key="1">
    <citation type="submission" date="2019-10" db="EMBL/GenBank/DDBJ databases">
        <title>Deinococcus sp. isolated from soil.</title>
        <authorList>
            <person name="Li Y."/>
            <person name="Wang J."/>
        </authorList>
    </citation>
    <scope>NUCLEOTIDE SEQUENCE [LARGE SCALE GENOMIC DNA]</scope>
    <source>
        <strain evidence="2 3">SDU3-2</strain>
    </source>
</reference>
<keyword evidence="1" id="KW-0472">Membrane</keyword>